<dbReference type="Gene3D" id="1.10.287.470">
    <property type="entry name" value="Helix hairpin bin"/>
    <property type="match status" value="1"/>
</dbReference>
<proteinExistence type="inferred from homology"/>
<dbReference type="PANTHER" id="PTHR30386">
    <property type="entry name" value="MEMBRANE FUSION SUBUNIT OF EMRAB-TOLC MULTIDRUG EFFLUX PUMP"/>
    <property type="match status" value="1"/>
</dbReference>
<feature type="domain" description="AprE-like long alpha-helical hairpin" evidence="12">
    <location>
        <begin position="117"/>
        <end position="301"/>
    </location>
</feature>
<evidence type="ECO:0000256" key="9">
    <source>
        <dbReference type="RuleBase" id="RU365093"/>
    </source>
</evidence>
<dbReference type="InterPro" id="IPR058982">
    <property type="entry name" value="Beta-barrel_AprE"/>
</dbReference>
<dbReference type="AlphaFoldDB" id="A0A176YMY7"/>
<gene>
    <name evidence="14" type="ORF">AXW67_30260</name>
</gene>
<keyword evidence="8" id="KW-0472">Membrane</keyword>
<comment type="subcellular location">
    <subcellularLocation>
        <location evidence="1 9">Cell inner membrane</location>
        <topology evidence="1 9">Single-pass membrane protein</topology>
    </subcellularLocation>
</comment>
<dbReference type="Proteomes" id="UP000077173">
    <property type="component" value="Unassembled WGS sequence"/>
</dbReference>
<sequence>MKSASGVVPFPVIKAPARGKDEIAFLPAALEIVEAPPNPVGRAVGAVIVAAFSVAIVWACLGTVDIVAVAPGKVIPSGRTKVIQPFETSVVRAIKVVDGQTVRAGDVLVDLDSTMNEAELGHLRSDLAGAQLEAARLRAALSDAGDPVANFQPPENAPADLVRVQRRLLSSQTVEQNAKLASIEHQVAQKEAERATITASIGKLEATIPLLQQRVDMRKLLFDKELGSKLFYLQELQDLVGQQQELLVQKSRYKEADAALAALAETSTKTTAEYQRSLSDDLAKAEQRAAGLMQDVVKAEQRKSFQRLTAPVDGVIQQLAIHTVGGVVTPAQALMVIVPLESRLEIEAMVSNRDIGFIEVGQDVALKIDTFNFTRYGLLDGKVSSVSHDAITRDKPLDKSGEKSAGTEQDSSEPKGQELVYSARISPSRDRMLIEDKYVSLSPGMAVSVEIKTGTRTIISYLLSPLARYRHESMRER</sequence>
<feature type="compositionally biased region" description="Basic and acidic residues" evidence="11">
    <location>
        <begin position="390"/>
        <end position="402"/>
    </location>
</feature>
<reference evidence="14 15" key="1">
    <citation type="submission" date="2016-02" db="EMBL/GenBank/DDBJ databases">
        <title>Draft genome sequence of the strain BR 10247T Bradyrhizobium neotropicale isolated from nodules of Centrolobium paraense.</title>
        <authorList>
            <person name="Simoes-Araujo J.L."/>
            <person name="Barauna A.C."/>
            <person name="Silva K."/>
            <person name="Zilli J.E."/>
        </authorList>
    </citation>
    <scope>NUCLEOTIDE SEQUENCE [LARGE SCALE GENOMIC DNA]</scope>
    <source>
        <strain evidence="14 15">BR 10247</strain>
    </source>
</reference>
<evidence type="ECO:0000259" key="13">
    <source>
        <dbReference type="Pfam" id="PF26002"/>
    </source>
</evidence>
<evidence type="ECO:0000313" key="15">
    <source>
        <dbReference type="Proteomes" id="UP000077173"/>
    </source>
</evidence>
<evidence type="ECO:0000256" key="5">
    <source>
        <dbReference type="ARBA" id="ARBA00022519"/>
    </source>
</evidence>
<protein>
    <recommendedName>
        <fullName evidence="9">Membrane fusion protein (MFP) family protein</fullName>
    </recommendedName>
</protein>
<dbReference type="PROSITE" id="PS00543">
    <property type="entry name" value="HLYD_FAMILY"/>
    <property type="match status" value="1"/>
</dbReference>
<keyword evidence="10" id="KW-0175">Coiled coil</keyword>
<dbReference type="GO" id="GO:0005886">
    <property type="term" value="C:plasma membrane"/>
    <property type="evidence" value="ECO:0007669"/>
    <property type="project" value="UniProtKB-SubCell"/>
</dbReference>
<dbReference type="InterPro" id="IPR006144">
    <property type="entry name" value="Secretion_HlyD_CS"/>
</dbReference>
<feature type="region of interest" description="Disordered" evidence="11">
    <location>
        <begin position="390"/>
        <end position="419"/>
    </location>
</feature>
<comment type="caution">
    <text evidence="14">The sequence shown here is derived from an EMBL/GenBank/DDBJ whole genome shotgun (WGS) entry which is preliminary data.</text>
</comment>
<dbReference type="SUPFAM" id="SSF111369">
    <property type="entry name" value="HlyD-like secretion proteins"/>
    <property type="match status" value="1"/>
</dbReference>
<keyword evidence="6" id="KW-0812">Transmembrane</keyword>
<evidence type="ECO:0000256" key="7">
    <source>
        <dbReference type="ARBA" id="ARBA00022989"/>
    </source>
</evidence>
<name>A0A176YMY7_9BRAD</name>
<comment type="similarity">
    <text evidence="2 9">Belongs to the membrane fusion protein (MFP) (TC 8.A.1) family.</text>
</comment>
<dbReference type="InterPro" id="IPR050739">
    <property type="entry name" value="MFP"/>
</dbReference>
<evidence type="ECO:0000256" key="3">
    <source>
        <dbReference type="ARBA" id="ARBA00022448"/>
    </source>
</evidence>
<dbReference type="GO" id="GO:0009306">
    <property type="term" value="P:protein secretion"/>
    <property type="evidence" value="ECO:0007669"/>
    <property type="project" value="InterPro"/>
</dbReference>
<organism evidence="14 15">
    <name type="scientific">Bradyrhizobium neotropicale</name>
    <dbReference type="NCBI Taxonomy" id="1497615"/>
    <lineage>
        <taxon>Bacteria</taxon>
        <taxon>Pseudomonadati</taxon>
        <taxon>Pseudomonadota</taxon>
        <taxon>Alphaproteobacteria</taxon>
        <taxon>Hyphomicrobiales</taxon>
        <taxon>Nitrobacteraceae</taxon>
        <taxon>Bradyrhizobium</taxon>
    </lineage>
</organism>
<dbReference type="Gene3D" id="2.40.30.170">
    <property type="match status" value="1"/>
</dbReference>
<keyword evidence="3 9" id="KW-0813">Transport</keyword>
<dbReference type="InterPro" id="IPR058781">
    <property type="entry name" value="HH_AprE-like"/>
</dbReference>
<evidence type="ECO:0000313" key="14">
    <source>
        <dbReference type="EMBL" id="OAF07503.1"/>
    </source>
</evidence>
<dbReference type="EMBL" id="LSEF01000113">
    <property type="protein sequence ID" value="OAF07503.1"/>
    <property type="molecule type" value="Genomic_DNA"/>
</dbReference>
<dbReference type="PANTHER" id="PTHR30386:SF27">
    <property type="entry name" value="MEMBRANE FUSION PROTEIN (MFP) FAMILY PROTEIN"/>
    <property type="match status" value="1"/>
</dbReference>
<evidence type="ECO:0000256" key="8">
    <source>
        <dbReference type="ARBA" id="ARBA00023136"/>
    </source>
</evidence>
<evidence type="ECO:0000256" key="1">
    <source>
        <dbReference type="ARBA" id="ARBA00004377"/>
    </source>
</evidence>
<evidence type="ECO:0000259" key="12">
    <source>
        <dbReference type="Pfam" id="PF25994"/>
    </source>
</evidence>
<dbReference type="PRINTS" id="PR01490">
    <property type="entry name" value="RTXTOXIND"/>
</dbReference>
<keyword evidence="15" id="KW-1185">Reference proteome</keyword>
<keyword evidence="5 9" id="KW-0997">Cell inner membrane</keyword>
<accession>A0A176YMY7</accession>
<evidence type="ECO:0000256" key="2">
    <source>
        <dbReference type="ARBA" id="ARBA00009477"/>
    </source>
</evidence>
<dbReference type="InterPro" id="IPR010129">
    <property type="entry name" value="T1SS_HlyD"/>
</dbReference>
<dbReference type="Gene3D" id="2.40.50.100">
    <property type="match status" value="1"/>
</dbReference>
<evidence type="ECO:0000256" key="4">
    <source>
        <dbReference type="ARBA" id="ARBA00022475"/>
    </source>
</evidence>
<evidence type="ECO:0000256" key="11">
    <source>
        <dbReference type="SAM" id="MobiDB-lite"/>
    </source>
</evidence>
<dbReference type="RefSeq" id="WP_063681846.1">
    <property type="nucleotide sequence ID" value="NZ_LSEF01000113.1"/>
</dbReference>
<keyword evidence="7" id="KW-1133">Transmembrane helix</keyword>
<dbReference type="Pfam" id="PF26002">
    <property type="entry name" value="Beta-barrel_AprE"/>
    <property type="match status" value="1"/>
</dbReference>
<feature type="coiled-coil region" evidence="10">
    <location>
        <begin position="275"/>
        <end position="302"/>
    </location>
</feature>
<dbReference type="NCBIfam" id="TIGR01843">
    <property type="entry name" value="type_I_hlyD"/>
    <property type="match status" value="1"/>
</dbReference>
<feature type="domain" description="AprE-like beta-barrel" evidence="13">
    <location>
        <begin position="344"/>
        <end position="395"/>
    </location>
</feature>
<dbReference type="Pfam" id="PF25994">
    <property type="entry name" value="HH_AprE"/>
    <property type="match status" value="1"/>
</dbReference>
<keyword evidence="4 9" id="KW-1003">Cell membrane</keyword>
<evidence type="ECO:0000256" key="6">
    <source>
        <dbReference type="ARBA" id="ARBA00022692"/>
    </source>
</evidence>
<evidence type="ECO:0000256" key="10">
    <source>
        <dbReference type="SAM" id="Coils"/>
    </source>
</evidence>